<dbReference type="AlphaFoldDB" id="A0A4R6IV06"/>
<dbReference type="Pfam" id="PF08281">
    <property type="entry name" value="Sigma70_r4_2"/>
    <property type="match status" value="1"/>
</dbReference>
<dbReference type="InterPro" id="IPR013324">
    <property type="entry name" value="RNA_pol_sigma_r3/r4-like"/>
</dbReference>
<dbReference type="Gene3D" id="1.10.1740.10">
    <property type="match status" value="1"/>
</dbReference>
<feature type="domain" description="RNA polymerase sigma-70 region 2" evidence="6">
    <location>
        <begin position="10"/>
        <end position="75"/>
    </location>
</feature>
<sequence>MTEQEYNNCVNQYADNVFRFIVKNLRHEEDARDIVQTAFEKLWRNREAVENSKSKSYLFTVAYNQMIDHIRKVKRIQLKDEFQEDGRSEQISNHKNNVKKVLMEALNRLNETQRSLVMLKDYEGYSYEEIGQIMDLNESQVKVYLHRARLTLRNYLVSPENVL</sequence>
<gene>
    <name evidence="8" type="ORF">BC659_1760</name>
</gene>
<name>A0A4R6IV06_9BACT</name>
<proteinExistence type="inferred from homology"/>
<dbReference type="PANTHER" id="PTHR43133:SF8">
    <property type="entry name" value="RNA POLYMERASE SIGMA FACTOR HI_1459-RELATED"/>
    <property type="match status" value="1"/>
</dbReference>
<comment type="caution">
    <text evidence="8">The sequence shown here is derived from an EMBL/GenBank/DDBJ whole genome shotgun (WGS) entry which is preliminary data.</text>
</comment>
<dbReference type="SUPFAM" id="SSF88946">
    <property type="entry name" value="Sigma2 domain of RNA polymerase sigma factors"/>
    <property type="match status" value="1"/>
</dbReference>
<evidence type="ECO:0000256" key="2">
    <source>
        <dbReference type="ARBA" id="ARBA00023015"/>
    </source>
</evidence>
<dbReference type="InterPro" id="IPR014284">
    <property type="entry name" value="RNA_pol_sigma-70_dom"/>
</dbReference>
<dbReference type="OrthoDB" id="670026at2"/>
<dbReference type="GO" id="GO:0003677">
    <property type="term" value="F:DNA binding"/>
    <property type="evidence" value="ECO:0007669"/>
    <property type="project" value="UniProtKB-KW"/>
</dbReference>
<dbReference type="Proteomes" id="UP000295741">
    <property type="component" value="Unassembled WGS sequence"/>
</dbReference>
<evidence type="ECO:0000256" key="1">
    <source>
        <dbReference type="ARBA" id="ARBA00010641"/>
    </source>
</evidence>
<comment type="similarity">
    <text evidence="1">Belongs to the sigma-70 factor family. ECF subfamily.</text>
</comment>
<dbReference type="EMBL" id="SNWP01000011">
    <property type="protein sequence ID" value="TDO26454.1"/>
    <property type="molecule type" value="Genomic_DNA"/>
</dbReference>
<feature type="domain" description="RNA polymerase sigma factor 70 region 4 type 2" evidence="7">
    <location>
        <begin position="101"/>
        <end position="152"/>
    </location>
</feature>
<dbReference type="Gene3D" id="1.10.10.10">
    <property type="entry name" value="Winged helix-like DNA-binding domain superfamily/Winged helix DNA-binding domain"/>
    <property type="match status" value="1"/>
</dbReference>
<dbReference type="GO" id="GO:0016987">
    <property type="term" value="F:sigma factor activity"/>
    <property type="evidence" value="ECO:0007669"/>
    <property type="project" value="UniProtKB-KW"/>
</dbReference>
<dbReference type="InterPro" id="IPR013325">
    <property type="entry name" value="RNA_pol_sigma_r2"/>
</dbReference>
<dbReference type="CDD" id="cd06171">
    <property type="entry name" value="Sigma70_r4"/>
    <property type="match status" value="1"/>
</dbReference>
<accession>A0A4R6IV06</accession>
<dbReference type="InterPro" id="IPR036388">
    <property type="entry name" value="WH-like_DNA-bd_sf"/>
</dbReference>
<evidence type="ECO:0000259" key="6">
    <source>
        <dbReference type="Pfam" id="PF04542"/>
    </source>
</evidence>
<keyword evidence="4" id="KW-0238">DNA-binding</keyword>
<keyword evidence="9" id="KW-1185">Reference proteome</keyword>
<evidence type="ECO:0000259" key="7">
    <source>
        <dbReference type="Pfam" id="PF08281"/>
    </source>
</evidence>
<keyword evidence="5" id="KW-0804">Transcription</keyword>
<evidence type="ECO:0000256" key="5">
    <source>
        <dbReference type="ARBA" id="ARBA00023163"/>
    </source>
</evidence>
<dbReference type="GO" id="GO:0006352">
    <property type="term" value="P:DNA-templated transcription initiation"/>
    <property type="evidence" value="ECO:0007669"/>
    <property type="project" value="InterPro"/>
</dbReference>
<dbReference type="RefSeq" id="WP_133474303.1">
    <property type="nucleotide sequence ID" value="NZ_SNWP01000011.1"/>
</dbReference>
<evidence type="ECO:0000256" key="3">
    <source>
        <dbReference type="ARBA" id="ARBA00023082"/>
    </source>
</evidence>
<organism evidence="8 9">
    <name type="scientific">Sediminibacterium goheungense</name>
    <dbReference type="NCBI Taxonomy" id="1086393"/>
    <lineage>
        <taxon>Bacteria</taxon>
        <taxon>Pseudomonadati</taxon>
        <taxon>Bacteroidota</taxon>
        <taxon>Chitinophagia</taxon>
        <taxon>Chitinophagales</taxon>
        <taxon>Chitinophagaceae</taxon>
        <taxon>Sediminibacterium</taxon>
    </lineage>
</organism>
<dbReference type="Pfam" id="PF04542">
    <property type="entry name" value="Sigma70_r2"/>
    <property type="match status" value="1"/>
</dbReference>
<dbReference type="InterPro" id="IPR013249">
    <property type="entry name" value="RNA_pol_sigma70_r4_t2"/>
</dbReference>
<protein>
    <submittedName>
        <fullName evidence="8">RNA polymerase sigma-70 factor (ECF subfamily)</fullName>
    </submittedName>
</protein>
<keyword evidence="3" id="KW-0731">Sigma factor</keyword>
<dbReference type="InterPro" id="IPR039425">
    <property type="entry name" value="RNA_pol_sigma-70-like"/>
</dbReference>
<reference evidence="8 9" key="1">
    <citation type="submission" date="2019-03" db="EMBL/GenBank/DDBJ databases">
        <title>Genomic Encyclopedia of Archaeal and Bacterial Type Strains, Phase II (KMG-II): from individual species to whole genera.</title>
        <authorList>
            <person name="Goeker M."/>
        </authorList>
    </citation>
    <scope>NUCLEOTIDE SEQUENCE [LARGE SCALE GENOMIC DNA]</scope>
    <source>
        <strain evidence="8 9">DSM 28323</strain>
    </source>
</reference>
<evidence type="ECO:0000256" key="4">
    <source>
        <dbReference type="ARBA" id="ARBA00023125"/>
    </source>
</evidence>
<keyword evidence="2" id="KW-0805">Transcription regulation</keyword>
<dbReference type="NCBIfam" id="TIGR02937">
    <property type="entry name" value="sigma70-ECF"/>
    <property type="match status" value="1"/>
</dbReference>
<evidence type="ECO:0000313" key="9">
    <source>
        <dbReference type="Proteomes" id="UP000295741"/>
    </source>
</evidence>
<evidence type="ECO:0000313" key="8">
    <source>
        <dbReference type="EMBL" id="TDO26454.1"/>
    </source>
</evidence>
<dbReference type="PANTHER" id="PTHR43133">
    <property type="entry name" value="RNA POLYMERASE ECF-TYPE SIGMA FACTO"/>
    <property type="match status" value="1"/>
</dbReference>
<dbReference type="SUPFAM" id="SSF88659">
    <property type="entry name" value="Sigma3 and sigma4 domains of RNA polymerase sigma factors"/>
    <property type="match status" value="1"/>
</dbReference>
<dbReference type="InterPro" id="IPR007627">
    <property type="entry name" value="RNA_pol_sigma70_r2"/>
</dbReference>